<evidence type="ECO:0000313" key="3">
    <source>
        <dbReference type="Proteomes" id="UP000236262"/>
    </source>
</evidence>
<dbReference type="EMBL" id="CP033924">
    <property type="protein sequence ID" value="AZA82253.1"/>
    <property type="molecule type" value="Genomic_DNA"/>
</dbReference>
<dbReference type="AlphaFoldDB" id="A0A3G6RCZ3"/>
<gene>
    <name evidence="2" type="ORF">C1637_09500</name>
    <name evidence="1" type="ORF">EG342_10205</name>
</gene>
<evidence type="ECO:0000313" key="1">
    <source>
        <dbReference type="EMBL" id="AZA82253.1"/>
    </source>
</evidence>
<dbReference type="RefSeq" id="WP_103291299.1">
    <property type="nucleotide sequence ID" value="NZ_CP033924.1"/>
</dbReference>
<accession>A0A3G6RCZ3</accession>
<keyword evidence="4" id="KW-1185">Reference proteome</keyword>
<reference evidence="1 4" key="2">
    <citation type="submission" date="2018-11" db="EMBL/GenBank/DDBJ databases">
        <title>Proposal to divide the Flavobacteriaceae and reorganize its genera based on Amino Acid Identity values calculated from whole genome sequences.</title>
        <authorList>
            <person name="Nicholson A.C."/>
            <person name="Gulvik C.A."/>
            <person name="Whitney A.M."/>
            <person name="Humrighouse B.W."/>
            <person name="Bell M."/>
            <person name="Holmes B."/>
            <person name="Steigerwalt A.G."/>
            <person name="Villarma A."/>
            <person name="Sheth M."/>
            <person name="Batra D."/>
            <person name="Pryor J."/>
            <person name="Bernardet J.-F."/>
            <person name="Hugo C."/>
            <person name="Kampfer P."/>
            <person name="Newman J."/>
            <person name="McQuiston J.R."/>
        </authorList>
    </citation>
    <scope>NUCLEOTIDE SEQUENCE [LARGE SCALE GENOMIC DNA]</scope>
    <source>
        <strain evidence="1 4">KC_1864</strain>
    </source>
</reference>
<dbReference type="Proteomes" id="UP000236262">
    <property type="component" value="Unassembled WGS sequence"/>
</dbReference>
<protein>
    <submittedName>
        <fullName evidence="2">Uncharacterized protein</fullName>
    </submittedName>
</protein>
<proteinExistence type="predicted"/>
<sequence length="418" mass="48996">MILEKKELYFRDFDTQSFVKVNKLLDLEIKEGYKEELKNLYSLEENREQILKIGNAKNVVNALLELDSSCEKLDIESKIRNVQLKKLFEKEVAVFEILEIADENLMNRIGGDILDVETAYSAKHDILDYYSLSKFANYCRDLDYEDLVEVIKNYLKVKNEFNEDECSLRLLYHNEQDKYYLRAVTSKDGYRDYGINFSVLVALIALNKYVEDNNEEIFINTCVVDDSTVYISFQLTNSIALNENLSLRFSLILENDEIKRNAVSFNGMFTLTFRDNNRESEIFLKPKGMKSDENSFVSDLLTYKHSGGIENVKEKIEKLPELIKEYIEQVGNDAKKIVDIENPNDVKTLIANKVKYSKKPEFKIYKEKVFNKLMSINVDNVFALFELLRNVEDLFEHTDVISKDFWRTKLYESLTEKK</sequence>
<reference evidence="2 3" key="1">
    <citation type="submission" date="2018-01" db="EMBL/GenBank/DDBJ databases">
        <title>Draft genome sequences of Chryseobacterium lactis NCTC11390, Chryseobacterium oncorhynchi 701B-08, and Chryseobacterium viscerum 687B-08.</title>
        <authorList>
            <person name="Jeong J.-J."/>
            <person name="Lee Y.J."/>
            <person name="Park B."/>
            <person name="Choi I.-G."/>
            <person name="Kim K.D."/>
        </authorList>
    </citation>
    <scope>NUCLEOTIDE SEQUENCE [LARGE SCALE GENOMIC DNA]</scope>
    <source>
        <strain evidence="2 3">NCTC11390</strain>
    </source>
</reference>
<dbReference type="EMBL" id="PPEH01000003">
    <property type="protein sequence ID" value="PNW14072.1"/>
    <property type="molecule type" value="Genomic_DNA"/>
</dbReference>
<name>A0A3G6RCZ3_CHRLC</name>
<evidence type="ECO:0000313" key="4">
    <source>
        <dbReference type="Proteomes" id="UP000279972"/>
    </source>
</evidence>
<organism evidence="2 3">
    <name type="scientific">Chryseobacterium lactis</name>
    <dbReference type="NCBI Taxonomy" id="1241981"/>
    <lineage>
        <taxon>Bacteria</taxon>
        <taxon>Pseudomonadati</taxon>
        <taxon>Bacteroidota</taxon>
        <taxon>Flavobacteriia</taxon>
        <taxon>Flavobacteriales</taxon>
        <taxon>Weeksellaceae</taxon>
        <taxon>Chryseobacterium group</taxon>
        <taxon>Chryseobacterium</taxon>
    </lineage>
</organism>
<dbReference type="OrthoDB" id="1344853at2"/>
<dbReference type="KEGG" id="clac:EG342_10205"/>
<dbReference type="Proteomes" id="UP000279972">
    <property type="component" value="Chromosome"/>
</dbReference>
<evidence type="ECO:0000313" key="2">
    <source>
        <dbReference type="EMBL" id="PNW14072.1"/>
    </source>
</evidence>